<dbReference type="SUPFAM" id="SSF48264">
    <property type="entry name" value="Cytochrome P450"/>
    <property type="match status" value="1"/>
</dbReference>
<dbReference type="GO" id="GO:0016132">
    <property type="term" value="P:brassinosteroid biosynthetic process"/>
    <property type="evidence" value="ECO:0007669"/>
    <property type="project" value="TreeGrafter"/>
</dbReference>
<organism evidence="4 5">
    <name type="scientific">Ananas comosus</name>
    <name type="common">Pineapple</name>
    <name type="synonym">Ananas ananas</name>
    <dbReference type="NCBI Taxonomy" id="4615"/>
    <lineage>
        <taxon>Eukaryota</taxon>
        <taxon>Viridiplantae</taxon>
        <taxon>Streptophyta</taxon>
        <taxon>Embryophyta</taxon>
        <taxon>Tracheophyta</taxon>
        <taxon>Spermatophyta</taxon>
        <taxon>Magnoliopsida</taxon>
        <taxon>Liliopsida</taxon>
        <taxon>Poales</taxon>
        <taxon>Bromeliaceae</taxon>
        <taxon>Bromelioideae</taxon>
        <taxon>Ananas</taxon>
    </lineage>
</organism>
<dbReference type="STRING" id="4615.A0A199VIR8"/>
<dbReference type="GO" id="GO:0016125">
    <property type="term" value="P:sterol metabolic process"/>
    <property type="evidence" value="ECO:0007669"/>
    <property type="project" value="TreeGrafter"/>
</dbReference>
<comment type="similarity">
    <text evidence="3">Belongs to the cytochrome P450 family.</text>
</comment>
<keyword evidence="2 3" id="KW-0408">Iron</keyword>
<dbReference type="GO" id="GO:0016705">
    <property type="term" value="F:oxidoreductase activity, acting on paired donors, with incorporation or reduction of molecular oxygen"/>
    <property type="evidence" value="ECO:0007669"/>
    <property type="project" value="InterPro"/>
</dbReference>
<dbReference type="GO" id="GO:0005506">
    <property type="term" value="F:iron ion binding"/>
    <property type="evidence" value="ECO:0007669"/>
    <property type="project" value="InterPro"/>
</dbReference>
<dbReference type="InterPro" id="IPR036396">
    <property type="entry name" value="Cyt_P450_sf"/>
</dbReference>
<gene>
    <name evidence="4" type="ORF">ACMD2_19942</name>
</gene>
<reference evidence="4 5" key="1">
    <citation type="journal article" date="2016" name="DNA Res.">
        <title>The draft genome of MD-2 pineapple using hybrid error correction of long reads.</title>
        <authorList>
            <person name="Redwan R.M."/>
            <person name="Saidin A."/>
            <person name="Kumar S.V."/>
        </authorList>
    </citation>
    <scope>NUCLEOTIDE SEQUENCE [LARGE SCALE GENOMIC DNA]</scope>
    <source>
        <strain evidence="5">cv. MD2</strain>
        <tissue evidence="4">Leaf</tissue>
    </source>
</reference>
<evidence type="ECO:0000313" key="5">
    <source>
        <dbReference type="Proteomes" id="UP000092600"/>
    </source>
</evidence>
<dbReference type="PANTHER" id="PTHR24286">
    <property type="entry name" value="CYTOCHROME P450 26"/>
    <property type="match status" value="1"/>
</dbReference>
<dbReference type="InterPro" id="IPR017972">
    <property type="entry name" value="Cyt_P450_CS"/>
</dbReference>
<dbReference type="AlphaFoldDB" id="A0A199VIR8"/>
<dbReference type="Proteomes" id="UP000092600">
    <property type="component" value="Unassembled WGS sequence"/>
</dbReference>
<protein>
    <submittedName>
        <fullName evidence="4">Abietadienol/abietadienal oxidase</fullName>
    </submittedName>
</protein>
<evidence type="ECO:0000256" key="2">
    <source>
        <dbReference type="ARBA" id="ARBA00023004"/>
    </source>
</evidence>
<dbReference type="PROSITE" id="PS00086">
    <property type="entry name" value="CYTOCHROME_P450"/>
    <property type="match status" value="1"/>
</dbReference>
<keyword evidence="1 3" id="KW-0479">Metal-binding</keyword>
<dbReference type="Pfam" id="PF00067">
    <property type="entry name" value="p450"/>
    <property type="match status" value="1"/>
</dbReference>
<dbReference type="PANTHER" id="PTHR24286:SF232">
    <property type="entry name" value="CYTOCHROME P450 SUPERFAMILY PROTEIN"/>
    <property type="match status" value="1"/>
</dbReference>
<sequence>MRMVMFCRSSMRPLDWDWLMREAKENVEYHDFAIPKGSFVVPFLSAEKRNWRTSAVYTPFGGGARFCPGADLARLQIAFFLHYLVTKFRWVQLKDDRASFFPSARLVNGFQIRLFETSDAALAH</sequence>
<keyword evidence="3" id="KW-0349">Heme</keyword>
<dbReference type="GO" id="GO:0020037">
    <property type="term" value="F:heme binding"/>
    <property type="evidence" value="ECO:0007669"/>
    <property type="project" value="InterPro"/>
</dbReference>
<dbReference type="EMBL" id="LSRQ01001759">
    <property type="protein sequence ID" value="OAY76640.1"/>
    <property type="molecule type" value="Genomic_DNA"/>
</dbReference>
<dbReference type="GO" id="GO:0004497">
    <property type="term" value="F:monooxygenase activity"/>
    <property type="evidence" value="ECO:0007669"/>
    <property type="project" value="UniProtKB-KW"/>
</dbReference>
<accession>A0A199VIR8</accession>
<evidence type="ECO:0000256" key="3">
    <source>
        <dbReference type="RuleBase" id="RU000461"/>
    </source>
</evidence>
<keyword evidence="3" id="KW-0560">Oxidoreductase</keyword>
<evidence type="ECO:0000313" key="4">
    <source>
        <dbReference type="EMBL" id="OAY76640.1"/>
    </source>
</evidence>
<proteinExistence type="inferred from homology"/>
<dbReference type="Gene3D" id="1.10.630.10">
    <property type="entry name" value="Cytochrome P450"/>
    <property type="match status" value="1"/>
</dbReference>
<dbReference type="GO" id="GO:0010268">
    <property type="term" value="P:brassinosteroid homeostasis"/>
    <property type="evidence" value="ECO:0007669"/>
    <property type="project" value="TreeGrafter"/>
</dbReference>
<evidence type="ECO:0000256" key="1">
    <source>
        <dbReference type="ARBA" id="ARBA00022723"/>
    </source>
</evidence>
<dbReference type="InterPro" id="IPR001128">
    <property type="entry name" value="Cyt_P450"/>
</dbReference>
<keyword evidence="3" id="KW-0503">Monooxygenase</keyword>
<name>A0A199VIR8_ANACO</name>
<comment type="caution">
    <text evidence="4">The sequence shown here is derived from an EMBL/GenBank/DDBJ whole genome shotgun (WGS) entry which is preliminary data.</text>
</comment>